<feature type="region of interest" description="Disordered" evidence="3">
    <location>
        <begin position="82"/>
        <end position="102"/>
    </location>
</feature>
<keyword evidence="5" id="KW-1185">Reference proteome</keyword>
<sequence>MDGVWSSWENWSSCSRSCGKGGRRIRRRTCSNPPRQRNGKDCQGEELQSEECGATIPCVDGQWSKWSRWTKCSASCGFGVRQRSRSCTSPPPSNGGKECAGSSLQNKRCFLSLCIQKANTKSGTLSIRYKVILI</sequence>
<feature type="compositionally biased region" description="Low complexity" evidence="3">
    <location>
        <begin position="1"/>
        <end position="18"/>
    </location>
</feature>
<proteinExistence type="predicted"/>
<dbReference type="EMBL" id="DS985246">
    <property type="protein sequence ID" value="EDV24297.1"/>
    <property type="molecule type" value="Genomic_DNA"/>
</dbReference>
<evidence type="ECO:0000313" key="5">
    <source>
        <dbReference type="Proteomes" id="UP000009022"/>
    </source>
</evidence>
<dbReference type="SUPFAM" id="SSF82895">
    <property type="entry name" value="TSP-1 type 1 repeat"/>
    <property type="match status" value="2"/>
</dbReference>
<dbReference type="InterPro" id="IPR038877">
    <property type="entry name" value="THSD1"/>
</dbReference>
<dbReference type="eggNOG" id="KOG3611">
    <property type="taxonomic scope" value="Eukaryota"/>
</dbReference>
<dbReference type="GeneID" id="6755035"/>
<dbReference type="PANTHER" id="PTHR16311">
    <property type="entry name" value="THROMBOSPONDIN TYPE I DOMAIN-CONTAINING 1"/>
    <property type="match status" value="1"/>
</dbReference>
<gene>
    <name evidence="4" type="ORF">TRIADDRAFT_26287</name>
</gene>
<evidence type="ECO:0000313" key="4">
    <source>
        <dbReference type="EMBL" id="EDV24297.1"/>
    </source>
</evidence>
<dbReference type="Gene3D" id="2.20.100.10">
    <property type="entry name" value="Thrombospondin type-1 (TSP1) repeat"/>
    <property type="match status" value="2"/>
</dbReference>
<dbReference type="PANTHER" id="PTHR16311:SF3">
    <property type="entry name" value="THROMBOSPONDIN TYPE-1 DOMAIN-CONTAINING PROTEIN 1"/>
    <property type="match status" value="1"/>
</dbReference>
<dbReference type="AlphaFoldDB" id="B3RZZ0"/>
<evidence type="ECO:0000256" key="1">
    <source>
        <dbReference type="ARBA" id="ARBA00022737"/>
    </source>
</evidence>
<dbReference type="PRINTS" id="PR01705">
    <property type="entry name" value="TSP1REPEAT"/>
</dbReference>
<dbReference type="KEGG" id="tad:TRIADDRAFT_26287"/>
<evidence type="ECO:0008006" key="6">
    <source>
        <dbReference type="Google" id="ProtNLM"/>
    </source>
</evidence>
<accession>B3RZZ0</accession>
<dbReference type="HOGENOM" id="CLU_047129_1_0_1"/>
<dbReference type="OrthoDB" id="5985939at2759"/>
<evidence type="ECO:0000256" key="2">
    <source>
        <dbReference type="ARBA" id="ARBA00023157"/>
    </source>
</evidence>
<feature type="region of interest" description="Disordered" evidence="3">
    <location>
        <begin position="1"/>
        <end position="42"/>
    </location>
</feature>
<dbReference type="SMART" id="SM00209">
    <property type="entry name" value="TSP1"/>
    <property type="match status" value="2"/>
</dbReference>
<dbReference type="RefSeq" id="XP_002113823.1">
    <property type="nucleotide sequence ID" value="XM_002113787.1"/>
</dbReference>
<dbReference type="PROSITE" id="PS50092">
    <property type="entry name" value="TSP1"/>
    <property type="match status" value="2"/>
</dbReference>
<dbReference type="Pfam" id="PF00090">
    <property type="entry name" value="TSP_1"/>
    <property type="match status" value="2"/>
</dbReference>
<dbReference type="InterPro" id="IPR000884">
    <property type="entry name" value="TSP1_rpt"/>
</dbReference>
<dbReference type="OMA" id="ETANCYS"/>
<dbReference type="CTD" id="6755035"/>
<evidence type="ECO:0000256" key="3">
    <source>
        <dbReference type="SAM" id="MobiDB-lite"/>
    </source>
</evidence>
<protein>
    <recommendedName>
        <fullName evidence="6">Spondin-like TSP1 domain-containing protein</fullName>
    </recommendedName>
</protein>
<dbReference type="FunFam" id="2.20.100.10:FF:000002">
    <property type="entry name" value="Unc-5 netrin receptor C"/>
    <property type="match status" value="1"/>
</dbReference>
<keyword evidence="2" id="KW-1015">Disulfide bond</keyword>
<dbReference type="InParanoid" id="B3RZZ0"/>
<dbReference type="Proteomes" id="UP000009022">
    <property type="component" value="Unassembled WGS sequence"/>
</dbReference>
<keyword evidence="1" id="KW-0677">Repeat</keyword>
<dbReference type="PhylomeDB" id="B3RZZ0"/>
<reference evidence="4 5" key="1">
    <citation type="journal article" date="2008" name="Nature">
        <title>The Trichoplax genome and the nature of placozoans.</title>
        <authorList>
            <person name="Srivastava M."/>
            <person name="Begovic E."/>
            <person name="Chapman J."/>
            <person name="Putnam N.H."/>
            <person name="Hellsten U."/>
            <person name="Kawashima T."/>
            <person name="Kuo A."/>
            <person name="Mitros T."/>
            <person name="Salamov A."/>
            <person name="Carpenter M.L."/>
            <person name="Signorovitch A.Y."/>
            <person name="Moreno M.A."/>
            <person name="Kamm K."/>
            <person name="Grimwood J."/>
            <person name="Schmutz J."/>
            <person name="Shapiro H."/>
            <person name="Grigoriev I.V."/>
            <person name="Buss L.W."/>
            <person name="Schierwater B."/>
            <person name="Dellaporta S.L."/>
            <person name="Rokhsar D.S."/>
        </authorList>
    </citation>
    <scope>NUCLEOTIDE SEQUENCE [LARGE SCALE GENOMIC DNA]</scope>
    <source>
        <strain evidence="4 5">Grell-BS-1999</strain>
    </source>
</reference>
<dbReference type="FunFam" id="2.20.100.10:FF:000007">
    <property type="entry name" value="Thrombospondin 1"/>
    <property type="match status" value="1"/>
</dbReference>
<organism evidence="4 5">
    <name type="scientific">Trichoplax adhaerens</name>
    <name type="common">Trichoplax reptans</name>
    <dbReference type="NCBI Taxonomy" id="10228"/>
    <lineage>
        <taxon>Eukaryota</taxon>
        <taxon>Metazoa</taxon>
        <taxon>Placozoa</taxon>
        <taxon>Uniplacotomia</taxon>
        <taxon>Trichoplacea</taxon>
        <taxon>Trichoplacidae</taxon>
        <taxon>Trichoplax</taxon>
    </lineage>
</organism>
<dbReference type="STRING" id="10228.B3RZZ0"/>
<name>B3RZZ0_TRIAD</name>
<dbReference type="InterPro" id="IPR036383">
    <property type="entry name" value="TSP1_rpt_sf"/>
</dbReference>